<evidence type="ECO:0000256" key="1">
    <source>
        <dbReference type="SAM" id="MobiDB-lite"/>
    </source>
</evidence>
<keyword evidence="2" id="KW-0472">Membrane</keyword>
<feature type="transmembrane region" description="Helical" evidence="2">
    <location>
        <begin position="269"/>
        <end position="290"/>
    </location>
</feature>
<organism evidence="4 5">
    <name type="scientific">Coniochaeta hoffmannii</name>
    <dbReference type="NCBI Taxonomy" id="91930"/>
    <lineage>
        <taxon>Eukaryota</taxon>
        <taxon>Fungi</taxon>
        <taxon>Dikarya</taxon>
        <taxon>Ascomycota</taxon>
        <taxon>Pezizomycotina</taxon>
        <taxon>Sordariomycetes</taxon>
        <taxon>Sordariomycetidae</taxon>
        <taxon>Coniochaetales</taxon>
        <taxon>Coniochaetaceae</taxon>
        <taxon>Coniochaeta</taxon>
    </lineage>
</organism>
<sequence length="509" mass="55877">MSRRTFEGPMDWEYQSTGPIDMSSPFAKVAQGPRTSVFDSPSKFGVQKPNPFAVPASQPSGNTVSPSRQQQPLPPHSSFFNPKLQPQLQNKFSAPAFRNPAFTTPQKRVDELAFSEVSGAESSPAMTDASEMPEDTPEADRSDEFGRMTITQSTANRTLFGATSGTSKARSRTPGRGELRRREPDRYLRERGKIRKRTRQAGDRDVGSVRSRLPHESDESDSDYEEDGDATRRGRAKRKSKRPGFLAGMLSAIGNNPNAPIILSKWVQLVVNVLIVGGVLYLFWGAISMVRSDIAQATEKARSALLAEMQVCTHEYTKNRCSPKSERLPALAAVCDEWEACMNQDPTSVMKVQVSARNLAEIINEFVGVMSLKAWGFILSALLVAIIANNVGFSRLRESSFVETQPMQQAHNPFPSQPAMPPHMLASPHQHDPSQAYIWAPIGQTPRHIRKGLFGTAGGEGTDTDNSPDLIRTIMAPPQTPSGRRSPSKGEKERGRSPAKGGRSPSKGY</sequence>
<dbReference type="EMBL" id="JANBVN010000193">
    <property type="protein sequence ID" value="KAJ9133911.1"/>
    <property type="molecule type" value="Genomic_DNA"/>
</dbReference>
<dbReference type="InterPro" id="IPR018767">
    <property type="entry name" value="Brl1/Brr6_dom"/>
</dbReference>
<feature type="compositionally biased region" description="Basic and acidic residues" evidence="1">
    <location>
        <begin position="200"/>
        <end position="217"/>
    </location>
</feature>
<dbReference type="InterPro" id="IPR040202">
    <property type="entry name" value="Brl1/Brr6"/>
</dbReference>
<dbReference type="GO" id="GO:0031965">
    <property type="term" value="C:nuclear membrane"/>
    <property type="evidence" value="ECO:0007669"/>
    <property type="project" value="InterPro"/>
</dbReference>
<feature type="compositionally biased region" description="Polar residues" evidence="1">
    <location>
        <begin position="78"/>
        <end position="88"/>
    </location>
</feature>
<feature type="compositionally biased region" description="Acidic residues" evidence="1">
    <location>
        <begin position="218"/>
        <end position="228"/>
    </location>
</feature>
<protein>
    <submittedName>
        <fullName evidence="4">Nuclear envelope protein</fullName>
    </submittedName>
</protein>
<feature type="compositionally biased region" description="Polar residues" evidence="1">
    <location>
        <begin position="149"/>
        <end position="168"/>
    </location>
</feature>
<dbReference type="SMART" id="SM01042">
    <property type="entry name" value="Brr6_like_C_C"/>
    <property type="match status" value="1"/>
</dbReference>
<evidence type="ECO:0000313" key="5">
    <source>
        <dbReference type="Proteomes" id="UP001174691"/>
    </source>
</evidence>
<feature type="domain" description="Brl1/Brr6" evidence="3">
    <location>
        <begin position="263"/>
        <end position="397"/>
    </location>
</feature>
<dbReference type="AlphaFoldDB" id="A0AA38R4E4"/>
<proteinExistence type="predicted"/>
<dbReference type="Pfam" id="PF10104">
    <property type="entry name" value="Brr6_like_C_C"/>
    <property type="match status" value="1"/>
</dbReference>
<evidence type="ECO:0000259" key="3">
    <source>
        <dbReference type="SMART" id="SM01042"/>
    </source>
</evidence>
<feature type="region of interest" description="Disordered" evidence="1">
    <location>
        <begin position="32"/>
        <end position="88"/>
    </location>
</feature>
<name>A0AA38R4E4_9PEZI</name>
<keyword evidence="2" id="KW-0812">Transmembrane</keyword>
<feature type="compositionally biased region" description="Basic and acidic residues" evidence="1">
    <location>
        <begin position="175"/>
        <end position="191"/>
    </location>
</feature>
<feature type="region of interest" description="Disordered" evidence="1">
    <location>
        <begin position="115"/>
        <end position="241"/>
    </location>
</feature>
<feature type="region of interest" description="Disordered" evidence="1">
    <location>
        <begin position="1"/>
        <end position="20"/>
    </location>
</feature>
<feature type="compositionally biased region" description="Polar residues" evidence="1">
    <location>
        <begin position="57"/>
        <end position="71"/>
    </location>
</feature>
<feature type="region of interest" description="Disordered" evidence="1">
    <location>
        <begin position="450"/>
        <end position="509"/>
    </location>
</feature>
<dbReference type="Proteomes" id="UP001174691">
    <property type="component" value="Unassembled WGS sequence"/>
</dbReference>
<keyword evidence="5" id="KW-1185">Reference proteome</keyword>
<accession>A0AA38R4E4</accession>
<reference evidence="4" key="1">
    <citation type="submission" date="2022-07" db="EMBL/GenBank/DDBJ databases">
        <title>Fungi with potential for degradation of polypropylene.</title>
        <authorList>
            <person name="Gostincar C."/>
        </authorList>
    </citation>
    <scope>NUCLEOTIDE SEQUENCE</scope>
    <source>
        <strain evidence="4">EXF-13287</strain>
    </source>
</reference>
<keyword evidence="2" id="KW-1133">Transmembrane helix</keyword>
<dbReference type="GO" id="GO:0006998">
    <property type="term" value="P:nuclear envelope organization"/>
    <property type="evidence" value="ECO:0007669"/>
    <property type="project" value="InterPro"/>
</dbReference>
<feature type="transmembrane region" description="Helical" evidence="2">
    <location>
        <begin position="374"/>
        <end position="393"/>
    </location>
</feature>
<gene>
    <name evidence="4" type="ORF">NKR19_g8886</name>
</gene>
<evidence type="ECO:0000313" key="4">
    <source>
        <dbReference type="EMBL" id="KAJ9133911.1"/>
    </source>
</evidence>
<comment type="caution">
    <text evidence="4">The sequence shown here is derived from an EMBL/GenBank/DDBJ whole genome shotgun (WGS) entry which is preliminary data.</text>
</comment>
<dbReference type="PANTHER" id="PTHR28136">
    <property type="entry name" value="NUCLEUS EXPORT PROTEIN BRR6"/>
    <property type="match status" value="1"/>
</dbReference>
<dbReference type="GO" id="GO:0055088">
    <property type="term" value="P:lipid homeostasis"/>
    <property type="evidence" value="ECO:0007669"/>
    <property type="project" value="InterPro"/>
</dbReference>
<evidence type="ECO:0000256" key="2">
    <source>
        <dbReference type="SAM" id="Phobius"/>
    </source>
</evidence>
<dbReference type="PANTHER" id="PTHR28136:SF1">
    <property type="entry name" value="NUCLEUS EXPORT PROTEIN BRL1"/>
    <property type="match status" value="1"/>
</dbReference>